<evidence type="ECO:0000256" key="5">
    <source>
        <dbReference type="ARBA" id="ARBA00022692"/>
    </source>
</evidence>
<evidence type="ECO:0000313" key="9">
    <source>
        <dbReference type="EMBL" id="SHJ98029.1"/>
    </source>
</evidence>
<keyword evidence="5 8" id="KW-0812">Transmembrane</keyword>
<accession>A0A1M6NQN3</accession>
<dbReference type="Pfam" id="PF01925">
    <property type="entry name" value="TauE"/>
    <property type="match status" value="1"/>
</dbReference>
<keyword evidence="7 8" id="KW-0472">Membrane</keyword>
<feature type="transmembrane region" description="Helical" evidence="8">
    <location>
        <begin position="73"/>
        <end position="92"/>
    </location>
</feature>
<evidence type="ECO:0000256" key="2">
    <source>
        <dbReference type="ARBA" id="ARBA00009142"/>
    </source>
</evidence>
<dbReference type="PANTHER" id="PTHR30269:SF32">
    <property type="entry name" value="MEMBRANE TRANSPORTER PROTEIN-RELATED"/>
    <property type="match status" value="1"/>
</dbReference>
<name>A0A1M6NQN3_MALRU</name>
<evidence type="ECO:0000256" key="3">
    <source>
        <dbReference type="ARBA" id="ARBA00022448"/>
    </source>
</evidence>
<feature type="transmembrane region" description="Helical" evidence="8">
    <location>
        <begin position="98"/>
        <end position="116"/>
    </location>
</feature>
<keyword evidence="3" id="KW-0813">Transport</keyword>
<evidence type="ECO:0000256" key="6">
    <source>
        <dbReference type="ARBA" id="ARBA00022989"/>
    </source>
</evidence>
<dbReference type="EMBL" id="FQZT01000031">
    <property type="protein sequence ID" value="SHJ98029.1"/>
    <property type="molecule type" value="Genomic_DNA"/>
</dbReference>
<feature type="transmembrane region" description="Helical" evidence="8">
    <location>
        <begin position="228"/>
        <end position="245"/>
    </location>
</feature>
<dbReference type="Proteomes" id="UP000184171">
    <property type="component" value="Unassembled WGS sequence"/>
</dbReference>
<evidence type="ECO:0000313" key="10">
    <source>
        <dbReference type="Proteomes" id="UP000184171"/>
    </source>
</evidence>
<comment type="subcellular location">
    <subcellularLocation>
        <location evidence="1 8">Cell membrane</location>
        <topology evidence="1 8">Multi-pass membrane protein</topology>
    </subcellularLocation>
</comment>
<gene>
    <name evidence="9" type="ORF">SAMN02745165_03682</name>
</gene>
<evidence type="ECO:0000256" key="8">
    <source>
        <dbReference type="RuleBase" id="RU363041"/>
    </source>
</evidence>
<reference evidence="9 10" key="1">
    <citation type="submission" date="2016-11" db="EMBL/GenBank/DDBJ databases">
        <authorList>
            <person name="Jaros S."/>
            <person name="Januszkiewicz K."/>
            <person name="Wedrychowicz H."/>
        </authorList>
    </citation>
    <scope>NUCLEOTIDE SEQUENCE [LARGE SCALE GENOMIC DNA]</scope>
    <source>
        <strain evidence="9 10">DSM 5091</strain>
    </source>
</reference>
<dbReference type="OrthoDB" id="9800873at2"/>
<keyword evidence="4 8" id="KW-1003">Cell membrane</keyword>
<dbReference type="GO" id="GO:0005886">
    <property type="term" value="C:plasma membrane"/>
    <property type="evidence" value="ECO:0007669"/>
    <property type="project" value="UniProtKB-SubCell"/>
</dbReference>
<evidence type="ECO:0000256" key="7">
    <source>
        <dbReference type="ARBA" id="ARBA00023136"/>
    </source>
</evidence>
<feature type="transmembrane region" description="Helical" evidence="8">
    <location>
        <begin position="43"/>
        <end position="61"/>
    </location>
</feature>
<proteinExistence type="inferred from homology"/>
<dbReference type="AlphaFoldDB" id="A0A1M6NQN3"/>
<protein>
    <recommendedName>
        <fullName evidence="8">Probable membrane transporter protein</fullName>
    </recommendedName>
</protein>
<keyword evidence="10" id="KW-1185">Reference proteome</keyword>
<dbReference type="STRING" id="1122189.SAMN02745165_03682"/>
<organism evidence="9 10">
    <name type="scientific">Malonomonas rubra DSM 5091</name>
    <dbReference type="NCBI Taxonomy" id="1122189"/>
    <lineage>
        <taxon>Bacteria</taxon>
        <taxon>Pseudomonadati</taxon>
        <taxon>Thermodesulfobacteriota</taxon>
        <taxon>Desulfuromonadia</taxon>
        <taxon>Desulfuromonadales</taxon>
        <taxon>Geopsychrobacteraceae</taxon>
        <taxon>Malonomonas</taxon>
    </lineage>
</organism>
<evidence type="ECO:0000256" key="4">
    <source>
        <dbReference type="ARBA" id="ARBA00022475"/>
    </source>
</evidence>
<sequence>MDWLDYLFILIAYLVAASIKGLTGIGFSTSCLPIMALRLDLKLAIPLVIIPSIVSNIAVMIQTGRFKQAIKRFWMFYLASIPGLLLGLLLLVGMQVEVAKAILGLVLIIYALWALVNKSASLPEKWERSLKIPAGFSTGFVNGLTGSQVMPSLPYLLSLKLDKSDFIQAINISFTLSSLMMLLGMNRLGYLSPDLLFLAILGLVPVLGTLYIAGKLQKKLSGDSHRKFVLGVLLVMGVMLLLKLIR</sequence>
<dbReference type="InterPro" id="IPR002781">
    <property type="entry name" value="TM_pro_TauE-like"/>
</dbReference>
<evidence type="ECO:0000256" key="1">
    <source>
        <dbReference type="ARBA" id="ARBA00004651"/>
    </source>
</evidence>
<keyword evidence="6 8" id="KW-1133">Transmembrane helix</keyword>
<dbReference type="PANTHER" id="PTHR30269">
    <property type="entry name" value="TRANSMEMBRANE PROTEIN YFCA"/>
    <property type="match status" value="1"/>
</dbReference>
<feature type="transmembrane region" description="Helical" evidence="8">
    <location>
        <begin position="166"/>
        <end position="183"/>
    </location>
</feature>
<dbReference type="RefSeq" id="WP_072910177.1">
    <property type="nucleotide sequence ID" value="NZ_FQZT01000031.1"/>
</dbReference>
<comment type="similarity">
    <text evidence="2 8">Belongs to the 4-toluene sulfonate uptake permease (TSUP) (TC 2.A.102) family.</text>
</comment>
<feature type="transmembrane region" description="Helical" evidence="8">
    <location>
        <begin position="7"/>
        <end position="37"/>
    </location>
</feature>
<feature type="transmembrane region" description="Helical" evidence="8">
    <location>
        <begin position="195"/>
        <end position="213"/>
    </location>
</feature>
<feature type="transmembrane region" description="Helical" evidence="8">
    <location>
        <begin position="128"/>
        <end position="146"/>
    </location>
</feature>
<dbReference type="InterPro" id="IPR052017">
    <property type="entry name" value="TSUP"/>
</dbReference>